<organism evidence="1">
    <name type="scientific">Anguilla anguilla</name>
    <name type="common">European freshwater eel</name>
    <name type="synonym">Muraena anguilla</name>
    <dbReference type="NCBI Taxonomy" id="7936"/>
    <lineage>
        <taxon>Eukaryota</taxon>
        <taxon>Metazoa</taxon>
        <taxon>Chordata</taxon>
        <taxon>Craniata</taxon>
        <taxon>Vertebrata</taxon>
        <taxon>Euteleostomi</taxon>
        <taxon>Actinopterygii</taxon>
        <taxon>Neopterygii</taxon>
        <taxon>Teleostei</taxon>
        <taxon>Anguilliformes</taxon>
        <taxon>Anguillidae</taxon>
        <taxon>Anguilla</taxon>
    </lineage>
</organism>
<protein>
    <submittedName>
        <fullName evidence="1">Uncharacterized protein</fullName>
    </submittedName>
</protein>
<reference evidence="1" key="2">
    <citation type="journal article" date="2015" name="Fish Shellfish Immunol.">
        <title>Early steps in the European eel (Anguilla anguilla)-Vibrio vulnificus interaction in the gills: Role of the RtxA13 toxin.</title>
        <authorList>
            <person name="Callol A."/>
            <person name="Pajuelo D."/>
            <person name="Ebbesson L."/>
            <person name="Teles M."/>
            <person name="MacKenzie S."/>
            <person name="Amaro C."/>
        </authorList>
    </citation>
    <scope>NUCLEOTIDE SEQUENCE</scope>
</reference>
<sequence length="19" mass="2270">MTPIQKSHTVAIIYMIFYI</sequence>
<dbReference type="AlphaFoldDB" id="A0A0E9UU53"/>
<name>A0A0E9UU53_ANGAN</name>
<reference evidence="1" key="1">
    <citation type="submission" date="2014-11" db="EMBL/GenBank/DDBJ databases">
        <authorList>
            <person name="Amaro Gonzalez C."/>
        </authorList>
    </citation>
    <scope>NUCLEOTIDE SEQUENCE</scope>
</reference>
<dbReference type="EMBL" id="GBXM01039240">
    <property type="protein sequence ID" value="JAH69337.1"/>
    <property type="molecule type" value="Transcribed_RNA"/>
</dbReference>
<proteinExistence type="predicted"/>
<evidence type="ECO:0000313" key="1">
    <source>
        <dbReference type="EMBL" id="JAH69337.1"/>
    </source>
</evidence>
<accession>A0A0E9UU53</accession>